<evidence type="ECO:0000259" key="2">
    <source>
        <dbReference type="Pfam" id="PF00497"/>
    </source>
</evidence>
<dbReference type="PANTHER" id="PTHR38834">
    <property type="entry name" value="PERIPLASMIC SUBSTRATE BINDING PROTEIN FAMILY 3"/>
    <property type="match status" value="1"/>
</dbReference>
<dbReference type="EMBL" id="CP061800">
    <property type="protein sequence ID" value="QTA88844.1"/>
    <property type="molecule type" value="Genomic_DNA"/>
</dbReference>
<feature type="signal peptide" evidence="1">
    <location>
        <begin position="1"/>
        <end position="18"/>
    </location>
</feature>
<feature type="chain" id="PRO_5038145647" evidence="1">
    <location>
        <begin position="19"/>
        <end position="166"/>
    </location>
</feature>
<dbReference type="PANTHER" id="PTHR38834:SF3">
    <property type="entry name" value="SOLUTE-BINDING PROTEIN FAMILY 3_N-TERMINAL DOMAIN-CONTAINING PROTEIN"/>
    <property type="match status" value="1"/>
</dbReference>
<dbReference type="InterPro" id="IPR001638">
    <property type="entry name" value="Solute-binding_3/MltF_N"/>
</dbReference>
<evidence type="ECO:0000256" key="1">
    <source>
        <dbReference type="SAM" id="SignalP"/>
    </source>
</evidence>
<feature type="domain" description="Solute-binding protein family 3/N-terminal" evidence="2">
    <location>
        <begin position="31"/>
        <end position="119"/>
    </location>
</feature>
<name>A0A975GPH6_9BACT</name>
<keyword evidence="4" id="KW-1185">Reference proteome</keyword>
<dbReference type="AlphaFoldDB" id="A0A975GPH6"/>
<gene>
    <name evidence="3" type="ORF">dnm_048910</name>
</gene>
<sequence length="166" mass="19383">MIYRRTLIFILICCLIHASDVFCTETIILFANENKPPKAYFKDGKPDGILIDIVKYAGKKMKINFKVCLRPWKRAQRQAYCGKGGIIGFAKTPKRLEKFEYAEHPMYIDETLLVTTQKNTFQFENIGDLEGKELIQIRGSLPYTFYNNLILFYKLYVTQVPFMIDD</sequence>
<dbReference type="Gene3D" id="3.40.190.10">
    <property type="entry name" value="Periplasmic binding protein-like II"/>
    <property type="match status" value="1"/>
</dbReference>
<evidence type="ECO:0000313" key="3">
    <source>
        <dbReference type="EMBL" id="QTA88844.1"/>
    </source>
</evidence>
<evidence type="ECO:0000313" key="4">
    <source>
        <dbReference type="Proteomes" id="UP000663722"/>
    </source>
</evidence>
<protein>
    <submittedName>
        <fullName evidence="3">Extracellular solute-binding protein, family 3</fullName>
    </submittedName>
</protein>
<organism evidence="3 4">
    <name type="scientific">Desulfonema magnum</name>
    <dbReference type="NCBI Taxonomy" id="45655"/>
    <lineage>
        <taxon>Bacteria</taxon>
        <taxon>Pseudomonadati</taxon>
        <taxon>Thermodesulfobacteriota</taxon>
        <taxon>Desulfobacteria</taxon>
        <taxon>Desulfobacterales</taxon>
        <taxon>Desulfococcaceae</taxon>
        <taxon>Desulfonema</taxon>
    </lineage>
</organism>
<dbReference type="KEGG" id="dmm:dnm_048910"/>
<keyword evidence="1" id="KW-0732">Signal</keyword>
<accession>A0A975GPH6</accession>
<dbReference type="SUPFAM" id="SSF53850">
    <property type="entry name" value="Periplasmic binding protein-like II"/>
    <property type="match status" value="1"/>
</dbReference>
<dbReference type="Pfam" id="PF00497">
    <property type="entry name" value="SBP_bac_3"/>
    <property type="match status" value="1"/>
</dbReference>
<proteinExistence type="predicted"/>
<reference evidence="3" key="1">
    <citation type="journal article" date="2021" name="Microb. Physiol.">
        <title>Proteogenomic Insights into the Physiology of Marine, Sulfate-Reducing, Filamentous Desulfonema limicola and Desulfonema magnum.</title>
        <authorList>
            <person name="Schnaars V."/>
            <person name="Wohlbrand L."/>
            <person name="Scheve S."/>
            <person name="Hinrichs C."/>
            <person name="Reinhardt R."/>
            <person name="Rabus R."/>
        </authorList>
    </citation>
    <scope>NUCLEOTIDE SEQUENCE</scope>
    <source>
        <strain evidence="3">4be13</strain>
    </source>
</reference>
<dbReference type="Proteomes" id="UP000663722">
    <property type="component" value="Chromosome"/>
</dbReference>